<dbReference type="GO" id="GO:0003676">
    <property type="term" value="F:nucleic acid binding"/>
    <property type="evidence" value="ECO:0007669"/>
    <property type="project" value="InterPro"/>
</dbReference>
<dbReference type="Gene3D" id="4.10.60.10">
    <property type="entry name" value="Zinc finger, CCHC-type"/>
    <property type="match status" value="1"/>
</dbReference>
<dbReference type="OrthoDB" id="6128564at2759"/>
<reference evidence="2 3" key="1">
    <citation type="journal article" date="2013" name="Nature">
        <title>Insights into bilaterian evolution from three spiralian genomes.</title>
        <authorList>
            <person name="Simakov O."/>
            <person name="Marletaz F."/>
            <person name="Cho S.J."/>
            <person name="Edsinger-Gonzales E."/>
            <person name="Havlak P."/>
            <person name="Hellsten U."/>
            <person name="Kuo D.H."/>
            <person name="Larsson T."/>
            <person name="Lv J."/>
            <person name="Arendt D."/>
            <person name="Savage R."/>
            <person name="Osoegawa K."/>
            <person name="de Jong P."/>
            <person name="Grimwood J."/>
            <person name="Chapman J.A."/>
            <person name="Shapiro H."/>
            <person name="Aerts A."/>
            <person name="Otillar R.P."/>
            <person name="Terry A.Y."/>
            <person name="Boore J.L."/>
            <person name="Grigoriev I.V."/>
            <person name="Lindberg D.R."/>
            <person name="Seaver E.C."/>
            <person name="Weisblat D.A."/>
            <person name="Putnam N.H."/>
            <person name="Rokhsar D.S."/>
        </authorList>
    </citation>
    <scope>NUCLEOTIDE SEQUENCE [LARGE SCALE GENOMIC DNA]</scope>
</reference>
<evidence type="ECO:0000313" key="3">
    <source>
        <dbReference type="Proteomes" id="UP000030746"/>
    </source>
</evidence>
<accession>V4CRJ8</accession>
<gene>
    <name evidence="2" type="ORF">LOTGIDRAFT_102639</name>
</gene>
<organism evidence="2 3">
    <name type="scientific">Lottia gigantea</name>
    <name type="common">Giant owl limpet</name>
    <dbReference type="NCBI Taxonomy" id="225164"/>
    <lineage>
        <taxon>Eukaryota</taxon>
        <taxon>Metazoa</taxon>
        <taxon>Spiralia</taxon>
        <taxon>Lophotrochozoa</taxon>
        <taxon>Mollusca</taxon>
        <taxon>Gastropoda</taxon>
        <taxon>Patellogastropoda</taxon>
        <taxon>Lottioidea</taxon>
        <taxon>Lottiidae</taxon>
        <taxon>Lottia</taxon>
    </lineage>
</organism>
<feature type="domain" description="CCHC-type" evidence="1">
    <location>
        <begin position="170"/>
        <end position="186"/>
    </location>
</feature>
<dbReference type="Proteomes" id="UP000030746">
    <property type="component" value="Unassembled WGS sequence"/>
</dbReference>
<dbReference type="EMBL" id="KB199650">
    <property type="protein sequence ID" value="ESP05140.1"/>
    <property type="molecule type" value="Genomic_DNA"/>
</dbReference>
<sequence>MNSRVCAKELIVDIDVVDLTKINIGEFIDEIEDVVGIGNVYAVTKCRPNIIQVALNSKENAEKLCNGLSVNDKTFDCNFAYSPYTIVSFMDIPSYIEDIVLINKLRIFNIEIEGKVIRHYYDKYETIENGIRHVKCIFPPDVKSLPWAVNLETIHGFKSFRVIHNNQTKVCHKCLQDSHVIANCPKIECRKCHQLGHMANKCTVKYCEICKKLDINCVCSNYFDDDINSTSNELLSDNSLANQDIESKVNKSVSKQSNNSS</sequence>
<dbReference type="HOGENOM" id="CLU_060421_1_0_1"/>
<dbReference type="CTD" id="20229638"/>
<dbReference type="AlphaFoldDB" id="V4CRJ8"/>
<proteinExistence type="predicted"/>
<evidence type="ECO:0000313" key="2">
    <source>
        <dbReference type="EMBL" id="ESP05140.1"/>
    </source>
</evidence>
<dbReference type="RefSeq" id="XP_009043685.1">
    <property type="nucleotide sequence ID" value="XM_009045437.1"/>
</dbReference>
<keyword evidence="3" id="KW-1185">Reference proteome</keyword>
<protein>
    <recommendedName>
        <fullName evidence="1">CCHC-type domain-containing protein</fullName>
    </recommendedName>
</protein>
<feature type="non-terminal residue" evidence="2">
    <location>
        <position position="261"/>
    </location>
</feature>
<dbReference type="KEGG" id="lgi:LOTGIDRAFT_102639"/>
<dbReference type="GeneID" id="20229638"/>
<feature type="domain" description="CCHC-type" evidence="1">
    <location>
        <begin position="188"/>
        <end position="204"/>
    </location>
</feature>
<evidence type="ECO:0000259" key="1">
    <source>
        <dbReference type="SMART" id="SM00343"/>
    </source>
</evidence>
<dbReference type="OMA" id="HAKGNER"/>
<name>V4CRJ8_LOTGI</name>
<dbReference type="InterPro" id="IPR001878">
    <property type="entry name" value="Znf_CCHC"/>
</dbReference>
<dbReference type="GO" id="GO:0008270">
    <property type="term" value="F:zinc ion binding"/>
    <property type="evidence" value="ECO:0007669"/>
    <property type="project" value="InterPro"/>
</dbReference>
<dbReference type="SMART" id="SM00343">
    <property type="entry name" value="ZnF_C2HC"/>
    <property type="match status" value="2"/>
</dbReference>